<dbReference type="Gene3D" id="1.10.510.10">
    <property type="entry name" value="Transferase(Phosphotransferase) domain 1"/>
    <property type="match status" value="1"/>
</dbReference>
<feature type="domain" description="Protein kinase" evidence="1">
    <location>
        <begin position="14"/>
        <end position="295"/>
    </location>
</feature>
<reference evidence="2" key="2">
    <citation type="submission" date="2021-04" db="EMBL/GenBank/DDBJ databases">
        <authorList>
            <person name="Gilroy R."/>
        </authorList>
    </citation>
    <scope>NUCLEOTIDE SEQUENCE</scope>
    <source>
        <strain evidence="2">ChiBcolR8-3208</strain>
    </source>
</reference>
<comment type="caution">
    <text evidence="2">The sequence shown here is derived from an EMBL/GenBank/DDBJ whole genome shotgun (WGS) entry which is preliminary data.</text>
</comment>
<gene>
    <name evidence="2" type="ORF">H9942_07050</name>
</gene>
<dbReference type="InterPro" id="IPR000719">
    <property type="entry name" value="Prot_kinase_dom"/>
</dbReference>
<organism evidence="2 3">
    <name type="scientific">Candidatus Acutalibacter ornithocaccae</name>
    <dbReference type="NCBI Taxonomy" id="2838416"/>
    <lineage>
        <taxon>Bacteria</taxon>
        <taxon>Bacillati</taxon>
        <taxon>Bacillota</taxon>
        <taxon>Clostridia</taxon>
        <taxon>Eubacteriales</taxon>
        <taxon>Acutalibacteraceae</taxon>
        <taxon>Acutalibacter</taxon>
    </lineage>
</organism>
<dbReference type="GO" id="GO:0004672">
    <property type="term" value="F:protein kinase activity"/>
    <property type="evidence" value="ECO:0007669"/>
    <property type="project" value="InterPro"/>
</dbReference>
<dbReference type="InterPro" id="IPR011009">
    <property type="entry name" value="Kinase-like_dom_sf"/>
</dbReference>
<evidence type="ECO:0000313" key="3">
    <source>
        <dbReference type="Proteomes" id="UP000824214"/>
    </source>
</evidence>
<name>A0A9D2LY40_9FIRM</name>
<protein>
    <recommendedName>
        <fullName evidence="1">Protein kinase domain-containing protein</fullName>
    </recommendedName>
</protein>
<evidence type="ECO:0000259" key="1">
    <source>
        <dbReference type="PROSITE" id="PS50011"/>
    </source>
</evidence>
<dbReference type="PROSITE" id="PS50011">
    <property type="entry name" value="PROTEIN_KINASE_DOM"/>
    <property type="match status" value="1"/>
</dbReference>
<dbReference type="Proteomes" id="UP000824214">
    <property type="component" value="Unassembled WGS sequence"/>
</dbReference>
<reference evidence="2" key="1">
    <citation type="journal article" date="2021" name="PeerJ">
        <title>Extensive microbial diversity within the chicken gut microbiome revealed by metagenomics and culture.</title>
        <authorList>
            <person name="Gilroy R."/>
            <person name="Ravi A."/>
            <person name="Getino M."/>
            <person name="Pursley I."/>
            <person name="Horton D.L."/>
            <person name="Alikhan N.F."/>
            <person name="Baker D."/>
            <person name="Gharbi K."/>
            <person name="Hall N."/>
            <person name="Watson M."/>
            <person name="Adriaenssens E.M."/>
            <person name="Foster-Nyarko E."/>
            <person name="Jarju S."/>
            <person name="Secka A."/>
            <person name="Antonio M."/>
            <person name="Oren A."/>
            <person name="Chaudhuri R.R."/>
            <person name="La Ragione R."/>
            <person name="Hildebrand F."/>
            <person name="Pallen M.J."/>
        </authorList>
    </citation>
    <scope>NUCLEOTIDE SEQUENCE</scope>
    <source>
        <strain evidence="2">ChiBcolR8-3208</strain>
    </source>
</reference>
<accession>A0A9D2LY40</accession>
<dbReference type="SUPFAM" id="SSF56112">
    <property type="entry name" value="Protein kinase-like (PK-like)"/>
    <property type="match status" value="1"/>
</dbReference>
<dbReference type="GO" id="GO:0005524">
    <property type="term" value="F:ATP binding"/>
    <property type="evidence" value="ECO:0007669"/>
    <property type="project" value="InterPro"/>
</dbReference>
<dbReference type="EMBL" id="DWXZ01000147">
    <property type="protein sequence ID" value="HJB37811.1"/>
    <property type="molecule type" value="Genomic_DNA"/>
</dbReference>
<dbReference type="AlphaFoldDB" id="A0A9D2LY40"/>
<evidence type="ECO:0000313" key="2">
    <source>
        <dbReference type="EMBL" id="HJB37811.1"/>
    </source>
</evidence>
<sequence length="299" mass="34000">MTEQTINGIPFPMKEVCDFSFLQAYGSVFQVFAQNDSGNISFGVGQGERRFFLKVAGAPTAYSCLSPAQAVENLRAALPLYQRLAHPSLIRLVEHFPQGELYVAVFQWAEGDCLFDHWNFERYAATGELSPGERFRRLPPAEKLAAFQEVFAFLRHVEEQGYAPVDFYDGSLLYDFAARRLTICDIDLFRQRPLRNTLGADYPGTKRMKAPEEYQLGADITPATAVFTVGALLSSFFGRASQQELQRAYREERVLPCRRETWQLSQGRYEALCKAMEPNPSRRFPTVGDFWRAWEGEVG</sequence>
<proteinExistence type="predicted"/>